<proteinExistence type="predicted"/>
<gene>
    <name evidence="2" type="ORF">BT96DRAFT_1010867</name>
</gene>
<dbReference type="EMBL" id="ML771767">
    <property type="protein sequence ID" value="KAE9382324.1"/>
    <property type="molecule type" value="Genomic_DNA"/>
</dbReference>
<sequence length="71" mass="8002">MSFQQRTNIDFADVRRRLRSEYGPATQPQGLRIRDPSSSIPYHFSAEPASTFRGIQGLIALPRVAHSETSQ</sequence>
<keyword evidence="3" id="KW-1185">Reference proteome</keyword>
<accession>A0A6A4GA38</accession>
<reference evidence="2" key="1">
    <citation type="journal article" date="2019" name="Environ. Microbiol.">
        <title>Fungal ecological strategies reflected in gene transcription - a case study of two litter decomposers.</title>
        <authorList>
            <person name="Barbi F."/>
            <person name="Kohler A."/>
            <person name="Barry K."/>
            <person name="Baskaran P."/>
            <person name="Daum C."/>
            <person name="Fauchery L."/>
            <person name="Ihrmark K."/>
            <person name="Kuo A."/>
            <person name="LaButti K."/>
            <person name="Lipzen A."/>
            <person name="Morin E."/>
            <person name="Grigoriev I.V."/>
            <person name="Henrissat B."/>
            <person name="Lindahl B."/>
            <person name="Martin F."/>
        </authorList>
    </citation>
    <scope>NUCLEOTIDE SEQUENCE</scope>
    <source>
        <strain evidence="2">JB14</strain>
    </source>
</reference>
<name>A0A6A4GA38_9AGAR</name>
<evidence type="ECO:0000313" key="3">
    <source>
        <dbReference type="Proteomes" id="UP000799118"/>
    </source>
</evidence>
<protein>
    <submittedName>
        <fullName evidence="2">Uncharacterized protein</fullName>
    </submittedName>
</protein>
<organism evidence="2 3">
    <name type="scientific">Gymnopus androsaceus JB14</name>
    <dbReference type="NCBI Taxonomy" id="1447944"/>
    <lineage>
        <taxon>Eukaryota</taxon>
        <taxon>Fungi</taxon>
        <taxon>Dikarya</taxon>
        <taxon>Basidiomycota</taxon>
        <taxon>Agaricomycotina</taxon>
        <taxon>Agaricomycetes</taxon>
        <taxon>Agaricomycetidae</taxon>
        <taxon>Agaricales</taxon>
        <taxon>Marasmiineae</taxon>
        <taxon>Omphalotaceae</taxon>
        <taxon>Gymnopus</taxon>
    </lineage>
</organism>
<dbReference type="AlphaFoldDB" id="A0A6A4GA38"/>
<evidence type="ECO:0000256" key="1">
    <source>
        <dbReference type="SAM" id="MobiDB-lite"/>
    </source>
</evidence>
<evidence type="ECO:0000313" key="2">
    <source>
        <dbReference type="EMBL" id="KAE9382324.1"/>
    </source>
</evidence>
<feature type="region of interest" description="Disordered" evidence="1">
    <location>
        <begin position="20"/>
        <end position="39"/>
    </location>
</feature>
<dbReference type="Proteomes" id="UP000799118">
    <property type="component" value="Unassembled WGS sequence"/>
</dbReference>